<dbReference type="Gene3D" id="3.60.10.10">
    <property type="entry name" value="Endonuclease/exonuclease/phosphatase"/>
    <property type="match status" value="1"/>
</dbReference>
<dbReference type="PANTHER" id="PTHR11200:SF240">
    <property type="entry name" value="INOSITOL POLYPHOSPHATE 5-PHOSPHATASE C9G1.10C-RELATED"/>
    <property type="match status" value="1"/>
</dbReference>
<feature type="compositionally biased region" description="Low complexity" evidence="1">
    <location>
        <begin position="231"/>
        <end position="243"/>
    </location>
</feature>
<dbReference type="EMBL" id="PUHQ01000040">
    <property type="protein sequence ID" value="KAG0660837.1"/>
    <property type="molecule type" value="Genomic_DNA"/>
</dbReference>
<evidence type="ECO:0000313" key="3">
    <source>
        <dbReference type="EMBL" id="KAG0660837.1"/>
    </source>
</evidence>
<feature type="compositionally biased region" description="Low complexity" evidence="1">
    <location>
        <begin position="394"/>
        <end position="410"/>
    </location>
</feature>
<dbReference type="OrthoDB" id="2248459at2759"/>
<sequence length="1276" mass="137783">MSGDAEDAPQSFSSLRARFEQLSTSTASLPPKPPPKPLALAKSPAAPVQSVETVAKSESARVNDQQTPESEEDDAAKVVSSASETSDEGATAVTAVLRSGAQQPTEDTTASTTTSPEARSEQNSPEPVTVEGAREGSSNRLPDPPTASHVLTKGGDPNRQPPAEAKGNARPEMARALSSAPSLRRPAPPRPPASNLRPSTPFGDPETAPSEAALPSLLSKTLTVAKPDVPPAVTSTSSPASSVRNLVSRFSTSEPDPQRSASEPALNTLDAAVSASAVSLGQSQSAPMSPFAEPEEIEENADQHDPYEDPYSSESTYHSSSDEEDSELEKRPFPVTRPSIPPRPAITEQPPTPDRPSVAIPALPSRPALQPSSPLASSVSPPKPGARGVAVPASSFTRSPSSSLSAGSNAPPIPARPLLPSREAQPSSLPAESDGRPALPSRGLSVPPVPLPPRPAMSAPPAPEFAASSTQTAAPLSALPSAIPYVPPPPPLRGHVASEKIVPKRPAVSTAPGGGGGDGSSEGEDDETARSQAYPDATFANRRPPTHRNRRHVHTTNQFSAWTVRGPRVVTAHHRLHVWHSTSSGVSSQSLPIANDQQKFLSLEWRAADADRPEDDGRYLWCGTKEGHLYEVDVGKLAITDQRHHAHAYPITAIYRVRRTMVTVDESGKVLVWPERGGLAASLSDTPVQQRLPAQQTWTAMVGDELWSSSGPTTKAGSTAVSMRSPQIRLFDPTGSRDGPFSLLTRPLVTPESSGYIGAVTAHAIVPDYQNLLFLGHDNGYISVWDRSTYACTQVQRVSPGAVSALTGARRFVWAGFRTGFIHVYDVSTDPWTVKKAWKAHEDPVIRLMVDPASLWQDSTLQVASASNETVCLWDGFLREDWIDAELHLRQPDYCSFRPIRALCVTWNVDSNRPTDLHGSVDNLEFLRNALTSVESPDIISFGFQEVIDLEDKRLTAKSMLIGKKKAVDGKMSDSLSSAYRQWHDKLVQAVRMHLPADTPYTVVHVGDMIGLLSCIFVKSAEATRLRDVALVTVKTGMGGRYGNKGAILSRFVIDDSSFCFINCHLAAGQTHRHQRDRDLADILESKASFSELGSSSPGAYAPGGAGTMVFDHEVTIISGDLNYRIDAPRDVVVSAVACGNLESLLPHDQLLKNLATNQNFRLRSFKESPIHFSPTYKYDPGTDQYDSSPKRRIPAWCDRILYRTDRGEHVHPLHYQRYEVNISDHKPVSAAFELQIKRIDSAKRAAVWQEVESAWFSVESSVLEAARKYYSDHAA</sequence>
<dbReference type="SUPFAM" id="SSF50978">
    <property type="entry name" value="WD40 repeat-like"/>
    <property type="match status" value="1"/>
</dbReference>
<dbReference type="GO" id="GO:0004439">
    <property type="term" value="F:phosphatidylinositol-4,5-bisphosphate 5-phosphatase activity"/>
    <property type="evidence" value="ECO:0007669"/>
    <property type="project" value="TreeGrafter"/>
</dbReference>
<organism evidence="3 4">
    <name type="scientific">Rhodotorula mucilaginosa</name>
    <name type="common">Yeast</name>
    <name type="synonym">Rhodotorula rubra</name>
    <dbReference type="NCBI Taxonomy" id="5537"/>
    <lineage>
        <taxon>Eukaryota</taxon>
        <taxon>Fungi</taxon>
        <taxon>Dikarya</taxon>
        <taxon>Basidiomycota</taxon>
        <taxon>Pucciniomycotina</taxon>
        <taxon>Microbotryomycetes</taxon>
        <taxon>Sporidiobolales</taxon>
        <taxon>Sporidiobolaceae</taxon>
        <taxon>Rhodotorula</taxon>
    </lineage>
</organism>
<evidence type="ECO:0000313" key="4">
    <source>
        <dbReference type="Proteomes" id="UP000777482"/>
    </source>
</evidence>
<feature type="domain" description="Inositol polyphosphate-related phosphatase" evidence="2">
    <location>
        <begin position="898"/>
        <end position="1241"/>
    </location>
</feature>
<comment type="caution">
    <text evidence="3">The sequence shown here is derived from an EMBL/GenBank/DDBJ whole genome shotgun (WGS) entry which is preliminary data.</text>
</comment>
<dbReference type="SUPFAM" id="SSF56219">
    <property type="entry name" value="DNase I-like"/>
    <property type="match status" value="1"/>
</dbReference>
<evidence type="ECO:0000259" key="2">
    <source>
        <dbReference type="SMART" id="SM00128"/>
    </source>
</evidence>
<gene>
    <name evidence="3" type="ORF">C6P46_004392</name>
</gene>
<dbReference type="InterPro" id="IPR036691">
    <property type="entry name" value="Endo/exonu/phosph_ase_sf"/>
</dbReference>
<dbReference type="InterPro" id="IPR015943">
    <property type="entry name" value="WD40/YVTN_repeat-like_dom_sf"/>
</dbReference>
<dbReference type="GO" id="GO:0046856">
    <property type="term" value="P:phosphatidylinositol dephosphorylation"/>
    <property type="evidence" value="ECO:0007669"/>
    <property type="project" value="InterPro"/>
</dbReference>
<dbReference type="InterPro" id="IPR036322">
    <property type="entry name" value="WD40_repeat_dom_sf"/>
</dbReference>
<feature type="region of interest" description="Disordered" evidence="1">
    <location>
        <begin position="1"/>
        <end position="473"/>
    </location>
</feature>
<dbReference type="InterPro" id="IPR000300">
    <property type="entry name" value="IPPc"/>
</dbReference>
<feature type="region of interest" description="Disordered" evidence="1">
    <location>
        <begin position="490"/>
        <end position="555"/>
    </location>
</feature>
<dbReference type="AlphaFoldDB" id="A0A9P6W029"/>
<feature type="compositionally biased region" description="Low complexity" evidence="1">
    <location>
        <begin position="102"/>
        <end position="117"/>
    </location>
</feature>
<dbReference type="Proteomes" id="UP000777482">
    <property type="component" value="Unassembled WGS sequence"/>
</dbReference>
<name>A0A9P6W029_RHOMI</name>
<feature type="compositionally biased region" description="Low complexity" evidence="1">
    <location>
        <begin position="174"/>
        <end position="185"/>
    </location>
</feature>
<reference evidence="3 4" key="1">
    <citation type="submission" date="2020-11" db="EMBL/GenBank/DDBJ databases">
        <title>Kefir isolates.</title>
        <authorList>
            <person name="Marcisauskas S."/>
            <person name="Kim Y."/>
            <person name="Blasche S."/>
        </authorList>
    </citation>
    <scope>NUCLEOTIDE SEQUENCE [LARGE SCALE GENOMIC DNA]</scope>
    <source>
        <strain evidence="3 4">KR</strain>
    </source>
</reference>
<feature type="compositionally biased region" description="Low complexity" evidence="1">
    <location>
        <begin position="361"/>
        <end position="380"/>
    </location>
</feature>
<dbReference type="Pfam" id="PF22669">
    <property type="entry name" value="Exo_endo_phos2"/>
    <property type="match status" value="1"/>
</dbReference>
<feature type="compositionally biased region" description="Basic residues" evidence="1">
    <location>
        <begin position="544"/>
        <end position="554"/>
    </location>
</feature>
<feature type="compositionally biased region" description="Low complexity" evidence="1">
    <location>
        <begin position="464"/>
        <end position="473"/>
    </location>
</feature>
<feature type="compositionally biased region" description="Low complexity" evidence="1">
    <location>
        <begin position="271"/>
        <end position="286"/>
    </location>
</feature>
<proteinExistence type="predicted"/>
<feature type="compositionally biased region" description="Pro residues" evidence="1">
    <location>
        <begin position="339"/>
        <end position="354"/>
    </location>
</feature>
<evidence type="ECO:0000256" key="1">
    <source>
        <dbReference type="SAM" id="MobiDB-lite"/>
    </source>
</evidence>
<dbReference type="Gene3D" id="2.130.10.10">
    <property type="entry name" value="YVTN repeat-like/Quinoprotein amine dehydrogenase"/>
    <property type="match status" value="1"/>
</dbReference>
<feature type="compositionally biased region" description="Polar residues" evidence="1">
    <location>
        <begin position="244"/>
        <end position="261"/>
    </location>
</feature>
<keyword evidence="4" id="KW-1185">Reference proteome</keyword>
<protein>
    <recommendedName>
        <fullName evidence="2">Inositol polyphosphate-related phosphatase domain-containing protein</fullName>
    </recommendedName>
</protein>
<feature type="compositionally biased region" description="Low complexity" evidence="1">
    <location>
        <begin position="38"/>
        <end position="47"/>
    </location>
</feature>
<dbReference type="SMART" id="SM00128">
    <property type="entry name" value="IPPc"/>
    <property type="match status" value="1"/>
</dbReference>
<feature type="compositionally biased region" description="Pro residues" evidence="1">
    <location>
        <begin position="447"/>
        <end position="463"/>
    </location>
</feature>
<accession>A0A9P6W029</accession>
<dbReference type="InterPro" id="IPR046985">
    <property type="entry name" value="IP5"/>
</dbReference>
<dbReference type="PANTHER" id="PTHR11200">
    <property type="entry name" value="INOSITOL 5-PHOSPHATASE"/>
    <property type="match status" value="1"/>
</dbReference>